<comment type="catalytic activity">
    <reaction evidence="11">
        <text>O-phospho-L-threonyl-[protein] + H2O = L-threonyl-[protein] + phosphate</text>
        <dbReference type="Rhea" id="RHEA:47004"/>
        <dbReference type="Rhea" id="RHEA-COMP:11060"/>
        <dbReference type="Rhea" id="RHEA-COMP:11605"/>
        <dbReference type="ChEBI" id="CHEBI:15377"/>
        <dbReference type="ChEBI" id="CHEBI:30013"/>
        <dbReference type="ChEBI" id="CHEBI:43474"/>
        <dbReference type="ChEBI" id="CHEBI:61977"/>
        <dbReference type="EC" id="3.1.3.16"/>
    </reaction>
</comment>
<reference evidence="18" key="1">
    <citation type="submission" date="2019-09" db="EMBL/GenBank/DDBJ databases">
        <title>Bird 10,000 Genomes (B10K) Project - Family phase.</title>
        <authorList>
            <person name="Zhang G."/>
        </authorList>
    </citation>
    <scope>NUCLEOTIDE SEQUENCE</scope>
    <source>
        <strain evidence="18">B10K-IZCAS-20218</strain>
        <tissue evidence="18">Blood</tissue>
    </source>
</reference>
<evidence type="ECO:0000256" key="10">
    <source>
        <dbReference type="ARBA" id="ARBA00047761"/>
    </source>
</evidence>
<dbReference type="GO" id="GO:0004725">
    <property type="term" value="F:protein tyrosine phosphatase activity"/>
    <property type="evidence" value="ECO:0007669"/>
    <property type="project" value="UniProtKB-EC"/>
</dbReference>
<evidence type="ECO:0000256" key="5">
    <source>
        <dbReference type="ARBA" id="ARBA00013081"/>
    </source>
</evidence>
<comment type="catalytic activity">
    <reaction evidence="12">
        <text>O-phospho-L-tyrosyl-[protein] + H2O = L-tyrosyl-[protein] + phosphate</text>
        <dbReference type="Rhea" id="RHEA:10684"/>
        <dbReference type="Rhea" id="RHEA-COMP:10136"/>
        <dbReference type="Rhea" id="RHEA-COMP:20101"/>
        <dbReference type="ChEBI" id="CHEBI:15377"/>
        <dbReference type="ChEBI" id="CHEBI:43474"/>
        <dbReference type="ChEBI" id="CHEBI:46858"/>
        <dbReference type="ChEBI" id="CHEBI:61978"/>
        <dbReference type="EC" id="3.1.3.48"/>
    </reaction>
</comment>
<evidence type="ECO:0000256" key="6">
    <source>
        <dbReference type="ARBA" id="ARBA00022490"/>
    </source>
</evidence>
<evidence type="ECO:0000256" key="9">
    <source>
        <dbReference type="ARBA" id="ARBA00023242"/>
    </source>
</evidence>
<organism evidence="18 19">
    <name type="scientific">Elachura formosa</name>
    <name type="common">spotted wren-babbler</name>
    <dbReference type="NCBI Taxonomy" id="1463973"/>
    <lineage>
        <taxon>Eukaryota</taxon>
        <taxon>Metazoa</taxon>
        <taxon>Chordata</taxon>
        <taxon>Craniata</taxon>
        <taxon>Vertebrata</taxon>
        <taxon>Euteleostomi</taxon>
        <taxon>Archelosauria</taxon>
        <taxon>Archosauria</taxon>
        <taxon>Dinosauria</taxon>
        <taxon>Saurischia</taxon>
        <taxon>Theropoda</taxon>
        <taxon>Coelurosauria</taxon>
        <taxon>Aves</taxon>
        <taxon>Neognathae</taxon>
        <taxon>Neoaves</taxon>
        <taxon>Telluraves</taxon>
        <taxon>Australaves</taxon>
        <taxon>Passeriformes</taxon>
        <taxon>Elachuridae</taxon>
        <taxon>Elachura</taxon>
    </lineage>
</organism>
<name>A0A851U177_9PASS</name>
<evidence type="ECO:0000256" key="3">
    <source>
        <dbReference type="ARBA" id="ARBA00008601"/>
    </source>
</evidence>
<evidence type="ECO:0000256" key="1">
    <source>
        <dbReference type="ARBA" id="ARBA00004123"/>
    </source>
</evidence>
<comment type="function">
    <text evidence="13">Dual specificity phosphatase; can dephosphorylate both phosphotyrosine and phosphoserine or phosphothreonine residues. Can dephosphorylate glucokinase (in vitro). Has phosphatase activity with the synthetic substrate 6,8-difluoro-4-methylumbelliferyl phosphate and other in vitro substrates.</text>
</comment>
<dbReference type="GO" id="GO:0005634">
    <property type="term" value="C:nucleus"/>
    <property type="evidence" value="ECO:0007669"/>
    <property type="project" value="UniProtKB-SubCell"/>
</dbReference>
<dbReference type="Gene3D" id="3.90.190.10">
    <property type="entry name" value="Protein tyrosine phosphatase superfamily"/>
    <property type="match status" value="1"/>
</dbReference>
<evidence type="ECO:0000256" key="15">
    <source>
        <dbReference type="PIRSR" id="PIRSR000941-50"/>
    </source>
</evidence>
<dbReference type="InterPro" id="IPR020422">
    <property type="entry name" value="TYR_PHOSPHATASE_DUAL_dom"/>
</dbReference>
<feature type="non-terminal residue" evidence="18">
    <location>
        <position position="334"/>
    </location>
</feature>
<accession>A0A851U177</accession>
<dbReference type="Proteomes" id="UP000623542">
    <property type="component" value="Unassembled WGS sequence"/>
</dbReference>
<dbReference type="EC" id="3.1.3.16" evidence="5"/>
<sequence length="334" mass="35832">ALRGSGKRRRAGRRFPPAAMAAAGGMVPVLPGLFVGAAESCSSPEALSAAGVVAVLTVDAEEPPAVPGLRAMHVRARDEPGADLLSRLDECAAFLGAARAGGGAALVRCHAGVSRSVAVVAAYLMKTRGLGWEEALAAVSAAKPDARVNPGFQRQLQLYEAMGCAVDTSSVLYKRYRLEMLSQRFSEPQDLPQEVFAVDPTTVCQTLNTEVLYRCRKCRRALFRSSSILSHTEGVGPTAFAHKRLTDSSRLSGSGQEKCTSYFIEPVQWMEPALLGVMEGQLLCPKCTSKLGSFSWRGDQCSCGRWVTPAFQIHKSRVDEVRTLPLGNFQTAKS</sequence>
<dbReference type="EC" id="3.1.3.48" evidence="4"/>
<dbReference type="InterPro" id="IPR016278">
    <property type="entry name" value="DUSP12"/>
</dbReference>
<keyword evidence="7" id="KW-0378">Hydrolase</keyword>
<evidence type="ECO:0000313" key="18">
    <source>
        <dbReference type="EMBL" id="NXD21641.1"/>
    </source>
</evidence>
<dbReference type="Pfam" id="PF00782">
    <property type="entry name" value="DSPc"/>
    <property type="match status" value="1"/>
</dbReference>
<feature type="domain" description="Tyrosine-protein phosphatase" evidence="16">
    <location>
        <begin position="25"/>
        <end position="165"/>
    </location>
</feature>
<comment type="subcellular location">
    <subcellularLocation>
        <location evidence="2">Cytoplasm</location>
    </subcellularLocation>
    <subcellularLocation>
        <location evidence="1">Nucleus</location>
    </subcellularLocation>
</comment>
<feature type="active site" description="Phosphocysteine intermediate" evidence="15">
    <location>
        <position position="109"/>
    </location>
</feature>
<dbReference type="PANTHER" id="PTHR45848:SF4">
    <property type="entry name" value="DUAL SPECIFICITY PROTEIN PHOSPHATASE 12"/>
    <property type="match status" value="1"/>
</dbReference>
<evidence type="ECO:0000256" key="14">
    <source>
        <dbReference type="ARBA" id="ARBA00068797"/>
    </source>
</evidence>
<dbReference type="SUPFAM" id="SSF52799">
    <property type="entry name" value="(Phosphotyrosine protein) phosphatases II"/>
    <property type="match status" value="1"/>
</dbReference>
<keyword evidence="6" id="KW-0963">Cytoplasm</keyword>
<evidence type="ECO:0000256" key="7">
    <source>
        <dbReference type="ARBA" id="ARBA00022801"/>
    </source>
</evidence>
<evidence type="ECO:0000256" key="2">
    <source>
        <dbReference type="ARBA" id="ARBA00004496"/>
    </source>
</evidence>
<dbReference type="OrthoDB" id="2017893at2759"/>
<feature type="domain" description="Tyrosine specific protein phosphatases" evidence="17">
    <location>
        <begin position="82"/>
        <end position="144"/>
    </location>
</feature>
<comment type="similarity">
    <text evidence="3">Belongs to the protein-tyrosine phosphatase family. Non-receptor class dual specificity subfamily.</text>
</comment>
<dbReference type="FunFam" id="3.90.190.10:FF:000056">
    <property type="entry name" value="Dual specificity phosphatase 12"/>
    <property type="match status" value="1"/>
</dbReference>
<dbReference type="SMART" id="SM00195">
    <property type="entry name" value="DSPc"/>
    <property type="match status" value="1"/>
</dbReference>
<evidence type="ECO:0000256" key="13">
    <source>
        <dbReference type="ARBA" id="ARBA00059753"/>
    </source>
</evidence>
<gene>
    <name evidence="18" type="primary">Dusp12</name>
    <name evidence="18" type="ORF">ELAFOR_R12855</name>
</gene>
<evidence type="ECO:0000259" key="17">
    <source>
        <dbReference type="PROSITE" id="PS50056"/>
    </source>
</evidence>
<dbReference type="InterPro" id="IPR000340">
    <property type="entry name" value="Dual-sp_phosphatase_cat-dom"/>
</dbReference>
<dbReference type="GO" id="GO:0004722">
    <property type="term" value="F:protein serine/threonine phosphatase activity"/>
    <property type="evidence" value="ECO:0007669"/>
    <property type="project" value="UniProtKB-EC"/>
</dbReference>
<dbReference type="InterPro" id="IPR000387">
    <property type="entry name" value="Tyr_Pase_dom"/>
</dbReference>
<keyword evidence="8" id="KW-0904">Protein phosphatase</keyword>
<dbReference type="PROSITE" id="PS50054">
    <property type="entry name" value="TYR_PHOSPHATASE_DUAL"/>
    <property type="match status" value="1"/>
</dbReference>
<dbReference type="GO" id="GO:0008138">
    <property type="term" value="F:protein tyrosine/serine/threonine phosphatase activity"/>
    <property type="evidence" value="ECO:0007669"/>
    <property type="project" value="InterPro"/>
</dbReference>
<keyword evidence="19" id="KW-1185">Reference proteome</keyword>
<evidence type="ECO:0000256" key="8">
    <source>
        <dbReference type="ARBA" id="ARBA00022912"/>
    </source>
</evidence>
<dbReference type="PIRSF" id="PIRSF000941">
    <property type="entry name" value="DUSP12"/>
    <property type="match status" value="1"/>
</dbReference>
<dbReference type="InterPro" id="IPR029021">
    <property type="entry name" value="Prot-tyrosine_phosphatase-like"/>
</dbReference>
<dbReference type="GO" id="GO:0005737">
    <property type="term" value="C:cytoplasm"/>
    <property type="evidence" value="ECO:0007669"/>
    <property type="project" value="UniProtKB-SubCell"/>
</dbReference>
<dbReference type="EMBL" id="WBNG01000074">
    <property type="protein sequence ID" value="NXD21641.1"/>
    <property type="molecule type" value="Genomic_DNA"/>
</dbReference>
<proteinExistence type="inferred from homology"/>
<comment type="catalytic activity">
    <reaction evidence="10">
        <text>O-phospho-L-seryl-[protein] + H2O = L-seryl-[protein] + phosphate</text>
        <dbReference type="Rhea" id="RHEA:20629"/>
        <dbReference type="Rhea" id="RHEA-COMP:9863"/>
        <dbReference type="Rhea" id="RHEA-COMP:11604"/>
        <dbReference type="ChEBI" id="CHEBI:15377"/>
        <dbReference type="ChEBI" id="CHEBI:29999"/>
        <dbReference type="ChEBI" id="CHEBI:43474"/>
        <dbReference type="ChEBI" id="CHEBI:83421"/>
        <dbReference type="EC" id="3.1.3.16"/>
    </reaction>
</comment>
<keyword evidence="9" id="KW-0539">Nucleus</keyword>
<evidence type="ECO:0000259" key="16">
    <source>
        <dbReference type="PROSITE" id="PS50054"/>
    </source>
</evidence>
<dbReference type="AlphaFoldDB" id="A0A851U177"/>
<protein>
    <recommendedName>
        <fullName evidence="14">Dual specificity protein phosphatase 12</fullName>
        <ecNumber evidence="5">3.1.3.16</ecNumber>
        <ecNumber evidence="4">3.1.3.48</ecNumber>
    </recommendedName>
</protein>
<evidence type="ECO:0000256" key="11">
    <source>
        <dbReference type="ARBA" id="ARBA00048336"/>
    </source>
</evidence>
<evidence type="ECO:0000256" key="12">
    <source>
        <dbReference type="ARBA" id="ARBA00051722"/>
    </source>
</evidence>
<evidence type="ECO:0000256" key="4">
    <source>
        <dbReference type="ARBA" id="ARBA00013064"/>
    </source>
</evidence>
<evidence type="ECO:0000313" key="19">
    <source>
        <dbReference type="Proteomes" id="UP000623542"/>
    </source>
</evidence>
<dbReference type="PANTHER" id="PTHR45848">
    <property type="entry name" value="DUAL SPECIFICITY PROTEIN PHOSPHATASE 12 FAMILY MEMBER"/>
    <property type="match status" value="1"/>
</dbReference>
<feature type="non-terminal residue" evidence="18">
    <location>
        <position position="1"/>
    </location>
</feature>
<comment type="caution">
    <text evidence="18">The sequence shown here is derived from an EMBL/GenBank/DDBJ whole genome shotgun (WGS) entry which is preliminary data.</text>
</comment>
<dbReference type="PROSITE" id="PS50056">
    <property type="entry name" value="TYR_PHOSPHATASE_2"/>
    <property type="match status" value="1"/>
</dbReference>